<comment type="caution">
    <text evidence="1">The sequence shown here is derived from an EMBL/GenBank/DDBJ whole genome shotgun (WGS) entry which is preliminary data.</text>
</comment>
<dbReference type="Proteomes" id="UP000789920">
    <property type="component" value="Unassembled WGS sequence"/>
</dbReference>
<feature type="non-terminal residue" evidence="1">
    <location>
        <position position="48"/>
    </location>
</feature>
<accession>A0ACA9S4L9</accession>
<dbReference type="EMBL" id="CAJVQC010093131">
    <property type="protein sequence ID" value="CAG8827004.1"/>
    <property type="molecule type" value="Genomic_DNA"/>
</dbReference>
<proteinExistence type="predicted"/>
<keyword evidence="2" id="KW-1185">Reference proteome</keyword>
<name>A0ACA9S4L9_9GLOM</name>
<reference evidence="1" key="1">
    <citation type="submission" date="2021-06" db="EMBL/GenBank/DDBJ databases">
        <authorList>
            <person name="Kallberg Y."/>
            <person name="Tangrot J."/>
            <person name="Rosling A."/>
        </authorList>
    </citation>
    <scope>NUCLEOTIDE SEQUENCE</scope>
    <source>
        <strain evidence="1">MA461A</strain>
    </source>
</reference>
<sequence>KKADSLNTPYPKLMTPNLNKWKVEQLIEKKADSLNMPYSKLIMSNSNK</sequence>
<evidence type="ECO:0000313" key="1">
    <source>
        <dbReference type="EMBL" id="CAG8827004.1"/>
    </source>
</evidence>
<organism evidence="1 2">
    <name type="scientific">Racocetra persica</name>
    <dbReference type="NCBI Taxonomy" id="160502"/>
    <lineage>
        <taxon>Eukaryota</taxon>
        <taxon>Fungi</taxon>
        <taxon>Fungi incertae sedis</taxon>
        <taxon>Mucoromycota</taxon>
        <taxon>Glomeromycotina</taxon>
        <taxon>Glomeromycetes</taxon>
        <taxon>Diversisporales</taxon>
        <taxon>Gigasporaceae</taxon>
        <taxon>Racocetra</taxon>
    </lineage>
</organism>
<evidence type="ECO:0000313" key="2">
    <source>
        <dbReference type="Proteomes" id="UP000789920"/>
    </source>
</evidence>
<protein>
    <submittedName>
        <fullName evidence="1">15789_t:CDS:1</fullName>
    </submittedName>
</protein>
<feature type="non-terminal residue" evidence="1">
    <location>
        <position position="1"/>
    </location>
</feature>
<gene>
    <name evidence="1" type="ORF">RPERSI_LOCUS26872</name>
</gene>